<sequence length="58" mass="6724">MDVLLSAHLSNLRFFRSDERGLSRKHIIESVKASLLRLQLDYIDVVILHKCDPMCPTE</sequence>
<dbReference type="GO" id="GO:0008076">
    <property type="term" value="C:voltage-gated potassium channel complex"/>
    <property type="evidence" value="ECO:0007669"/>
    <property type="project" value="TreeGrafter"/>
</dbReference>
<dbReference type="GO" id="GO:0016491">
    <property type="term" value="F:oxidoreductase activity"/>
    <property type="evidence" value="ECO:0007669"/>
    <property type="project" value="UniProtKB-KW"/>
</dbReference>
<dbReference type="PANTHER" id="PTHR43150">
    <property type="entry name" value="HYPERKINETIC, ISOFORM M"/>
    <property type="match status" value="1"/>
</dbReference>
<dbReference type="InterPro" id="IPR005399">
    <property type="entry name" value="K_chnl_volt-dep_bsu_KCNAB-rel"/>
</dbReference>
<gene>
    <name evidence="5" type="ORF">NTEN_LOCUS14042</name>
</gene>
<dbReference type="Gene3D" id="3.20.20.100">
    <property type="entry name" value="NADP-dependent oxidoreductase domain"/>
    <property type="match status" value="1"/>
</dbReference>
<keyword evidence="3" id="KW-0560">Oxidoreductase</keyword>
<dbReference type="GO" id="GO:0015459">
    <property type="term" value="F:potassium channel regulator activity"/>
    <property type="evidence" value="ECO:0007669"/>
    <property type="project" value="TreeGrafter"/>
</dbReference>
<keyword evidence="6" id="KW-1185">Reference proteome</keyword>
<dbReference type="InterPro" id="IPR023210">
    <property type="entry name" value="NADP_OxRdtase_dom"/>
</dbReference>
<organism evidence="5 6">
    <name type="scientific">Nesidiocoris tenuis</name>
    <dbReference type="NCBI Taxonomy" id="355587"/>
    <lineage>
        <taxon>Eukaryota</taxon>
        <taxon>Metazoa</taxon>
        <taxon>Ecdysozoa</taxon>
        <taxon>Arthropoda</taxon>
        <taxon>Hexapoda</taxon>
        <taxon>Insecta</taxon>
        <taxon>Pterygota</taxon>
        <taxon>Neoptera</taxon>
        <taxon>Paraneoptera</taxon>
        <taxon>Hemiptera</taxon>
        <taxon>Heteroptera</taxon>
        <taxon>Panheteroptera</taxon>
        <taxon>Cimicomorpha</taxon>
        <taxon>Miridae</taxon>
        <taxon>Dicyphina</taxon>
        <taxon>Nesidiocoris</taxon>
    </lineage>
</organism>
<evidence type="ECO:0000256" key="1">
    <source>
        <dbReference type="ARBA" id="ARBA00006515"/>
    </source>
</evidence>
<dbReference type="InterPro" id="IPR036812">
    <property type="entry name" value="NAD(P)_OxRdtase_dom_sf"/>
</dbReference>
<proteinExistence type="inferred from homology"/>
<dbReference type="EMBL" id="CADCXU010020996">
    <property type="protein sequence ID" value="CAB0008830.1"/>
    <property type="molecule type" value="Genomic_DNA"/>
</dbReference>
<dbReference type="GO" id="GO:0044325">
    <property type="term" value="F:transmembrane transporter binding"/>
    <property type="evidence" value="ECO:0007669"/>
    <property type="project" value="TreeGrafter"/>
</dbReference>
<dbReference type="GO" id="GO:1901379">
    <property type="term" value="P:regulation of potassium ion transmembrane transport"/>
    <property type="evidence" value="ECO:0007669"/>
    <property type="project" value="TreeGrafter"/>
</dbReference>
<dbReference type="OrthoDB" id="1720422at2759"/>
<dbReference type="Pfam" id="PF00248">
    <property type="entry name" value="Aldo_ket_red"/>
    <property type="match status" value="1"/>
</dbReference>
<dbReference type="SUPFAM" id="SSF51430">
    <property type="entry name" value="NAD(P)-linked oxidoreductase"/>
    <property type="match status" value="1"/>
</dbReference>
<reference evidence="5 6" key="1">
    <citation type="submission" date="2020-02" db="EMBL/GenBank/DDBJ databases">
        <authorList>
            <person name="Ferguson B K."/>
        </authorList>
    </citation>
    <scope>NUCLEOTIDE SEQUENCE [LARGE SCALE GENOMIC DNA]</scope>
</reference>
<dbReference type="AlphaFoldDB" id="A0A6H5GZZ6"/>
<dbReference type="PANTHER" id="PTHR43150:SF2">
    <property type="entry name" value="HYPERKINETIC, ISOFORM M"/>
    <property type="match status" value="1"/>
</dbReference>
<protein>
    <recommendedName>
        <fullName evidence="4">NADP-dependent oxidoreductase domain-containing protein</fullName>
    </recommendedName>
</protein>
<feature type="domain" description="NADP-dependent oxidoreductase" evidence="4">
    <location>
        <begin position="19"/>
        <end position="56"/>
    </location>
</feature>
<dbReference type="Proteomes" id="UP000479000">
    <property type="component" value="Unassembled WGS sequence"/>
</dbReference>
<evidence type="ECO:0000256" key="3">
    <source>
        <dbReference type="ARBA" id="ARBA00023002"/>
    </source>
</evidence>
<keyword evidence="2" id="KW-0521">NADP</keyword>
<evidence type="ECO:0000313" key="5">
    <source>
        <dbReference type="EMBL" id="CAB0008830.1"/>
    </source>
</evidence>
<comment type="similarity">
    <text evidence="1">Belongs to the shaker potassium channel beta subunit family.</text>
</comment>
<evidence type="ECO:0000259" key="4">
    <source>
        <dbReference type="Pfam" id="PF00248"/>
    </source>
</evidence>
<accession>A0A6H5GZZ6</accession>
<name>A0A6H5GZZ6_9HEMI</name>
<evidence type="ECO:0000256" key="2">
    <source>
        <dbReference type="ARBA" id="ARBA00022857"/>
    </source>
</evidence>
<feature type="non-terminal residue" evidence="5">
    <location>
        <position position="58"/>
    </location>
</feature>
<evidence type="ECO:0000313" key="6">
    <source>
        <dbReference type="Proteomes" id="UP000479000"/>
    </source>
</evidence>